<dbReference type="EMBL" id="LR797198">
    <property type="protein sequence ID" value="CAB4193644.1"/>
    <property type="molecule type" value="Genomic_DNA"/>
</dbReference>
<proteinExistence type="predicted"/>
<name>A0A6J5QMF7_9CAUD</name>
<evidence type="ECO:0000313" key="1">
    <source>
        <dbReference type="EMBL" id="CAB4185849.1"/>
    </source>
</evidence>
<gene>
    <name evidence="1" type="ORF">UFOVP1119_142</name>
    <name evidence="2" type="ORF">UFOVP1238_116</name>
</gene>
<sequence>MPTYEYKCTQEEAHPLLEITRSIKEPEGEYTCVVCEAPMTKCFNTFGIQFKGSGFYKTDNG</sequence>
<reference evidence="1" key="1">
    <citation type="submission" date="2020-05" db="EMBL/GenBank/DDBJ databases">
        <authorList>
            <person name="Chiriac C."/>
            <person name="Salcher M."/>
            <person name="Ghai R."/>
            <person name="Kavagutti S V."/>
        </authorList>
    </citation>
    <scope>NUCLEOTIDE SEQUENCE</scope>
</reference>
<protein>
    <submittedName>
        <fullName evidence="1">Uncharacterized protein</fullName>
    </submittedName>
</protein>
<evidence type="ECO:0000313" key="2">
    <source>
        <dbReference type="EMBL" id="CAB4193644.1"/>
    </source>
</evidence>
<accession>A0A6J5QMF7</accession>
<organism evidence="1">
    <name type="scientific">uncultured Caudovirales phage</name>
    <dbReference type="NCBI Taxonomy" id="2100421"/>
    <lineage>
        <taxon>Viruses</taxon>
        <taxon>Duplodnaviria</taxon>
        <taxon>Heunggongvirae</taxon>
        <taxon>Uroviricota</taxon>
        <taxon>Caudoviricetes</taxon>
        <taxon>Peduoviridae</taxon>
        <taxon>Maltschvirus</taxon>
        <taxon>Maltschvirus maltsch</taxon>
    </lineage>
</organism>
<dbReference type="EMBL" id="LR797076">
    <property type="protein sequence ID" value="CAB4185849.1"/>
    <property type="molecule type" value="Genomic_DNA"/>
</dbReference>